<evidence type="ECO:0000256" key="3">
    <source>
        <dbReference type="ARBA" id="ARBA00023125"/>
    </source>
</evidence>
<reference evidence="8 9" key="1">
    <citation type="submission" date="2017-09" db="EMBL/GenBank/DDBJ databases">
        <title>Bacterial strain isolated from the female urinary microbiota.</title>
        <authorList>
            <person name="Thomas-White K."/>
            <person name="Kumar N."/>
            <person name="Forster S."/>
            <person name="Putonti C."/>
            <person name="Lawley T."/>
            <person name="Wolfe A.J."/>
        </authorList>
    </citation>
    <scope>NUCLEOTIDE SEQUENCE [LARGE SCALE GENOMIC DNA]</scope>
    <source>
        <strain evidence="8 9">UMB0834</strain>
    </source>
</reference>
<name>A0A1Z3U2G0_9STAP</name>
<dbReference type="SUPFAM" id="SSF46785">
    <property type="entry name" value="Winged helix' DNA-binding domain"/>
    <property type="match status" value="1"/>
</dbReference>
<comment type="subunit">
    <text evidence="1">Homodimer.</text>
</comment>
<dbReference type="GO" id="GO:0045982">
    <property type="term" value="P:negative regulation of purine nucleobase metabolic process"/>
    <property type="evidence" value="ECO:0007669"/>
    <property type="project" value="InterPro"/>
</dbReference>
<evidence type="ECO:0000256" key="2">
    <source>
        <dbReference type="ARBA" id="ARBA00023015"/>
    </source>
</evidence>
<sequence>MRFKRSERIVFMTQYLMNHPNEVVPLTFFVDKFKQAKSSISEDVQIIRETFLKEGLGVVKTVAGASGGVTYKPKMGAEEARKVVDEVIDRLQEKDRLLPGGYLFLSDLMGNPALLNKIGKLMATLYMDEDLDAVVTIATKGISLANAVANILNLPVVVIRKDNKVTEGSTVSINYVSGSSRKIETMVLSKRTLPEGSNVLVVDDFMRAGGSINGVMNLMNEFKARVKGVSVLVESKEVKQRLIEDYTSLVRLSNVDEYNQEFTVEEGNSLDKFVQEESQQHESD</sequence>
<comment type="similarity">
    <text evidence="5">Belongs to the purine/pyrimidine phosphoribosyltransferase family. PurR subfamily.</text>
</comment>
<proteinExistence type="inferred from homology"/>
<dbReference type="InterPro" id="IPR036390">
    <property type="entry name" value="WH_DNA-bd_sf"/>
</dbReference>
<accession>A0A1Z3U2G0</accession>
<dbReference type="RefSeq" id="WP_002473054.1">
    <property type="nucleotide sequence ID" value="NZ_CP022096.2"/>
</dbReference>
<dbReference type="Pfam" id="PF09182">
    <property type="entry name" value="PuR_N"/>
    <property type="match status" value="1"/>
</dbReference>
<dbReference type="PANTHER" id="PTHR43864">
    <property type="entry name" value="HYPOXANTHINE/GUANINE PHOSPHORIBOSYLTRANSFERASE"/>
    <property type="match status" value="1"/>
</dbReference>
<evidence type="ECO:0000259" key="6">
    <source>
        <dbReference type="Pfam" id="PF00156"/>
    </source>
</evidence>
<feature type="domain" description="Bacterial purine repressor N-terminal" evidence="7">
    <location>
        <begin position="4"/>
        <end position="73"/>
    </location>
</feature>
<dbReference type="Proteomes" id="UP000235748">
    <property type="component" value="Unassembled WGS sequence"/>
</dbReference>
<dbReference type="SUPFAM" id="SSF53271">
    <property type="entry name" value="PRTase-like"/>
    <property type="match status" value="1"/>
</dbReference>
<comment type="caution">
    <text evidence="8">The sequence shown here is derived from an EMBL/GenBank/DDBJ whole genome shotgun (WGS) entry which is preliminary data.</text>
</comment>
<dbReference type="PANTHER" id="PTHR43864:SF2">
    <property type="entry name" value="PUR OPERON REPRESSOR"/>
    <property type="match status" value="1"/>
</dbReference>
<dbReference type="GeneID" id="98298448"/>
<dbReference type="Pfam" id="PF00156">
    <property type="entry name" value="Pribosyltran"/>
    <property type="match status" value="1"/>
</dbReference>
<dbReference type="AlphaFoldDB" id="A0A1Z3U2G0"/>
<organism evidence="8 9">
    <name type="scientific">Staphylococcus pettenkoferi</name>
    <dbReference type="NCBI Taxonomy" id="170573"/>
    <lineage>
        <taxon>Bacteria</taxon>
        <taxon>Bacillati</taxon>
        <taxon>Bacillota</taxon>
        <taxon>Bacilli</taxon>
        <taxon>Bacillales</taxon>
        <taxon>Staphylococcaceae</taxon>
        <taxon>Staphylococcus</taxon>
    </lineage>
</organism>
<dbReference type="GO" id="GO:0045892">
    <property type="term" value="P:negative regulation of DNA-templated transcription"/>
    <property type="evidence" value="ECO:0007669"/>
    <property type="project" value="InterPro"/>
</dbReference>
<dbReference type="GO" id="GO:0003677">
    <property type="term" value="F:DNA binding"/>
    <property type="evidence" value="ECO:0007669"/>
    <property type="project" value="UniProtKB-KW"/>
</dbReference>
<dbReference type="NCBIfam" id="TIGR01743">
    <property type="entry name" value="purR_Bsub"/>
    <property type="match status" value="1"/>
</dbReference>
<keyword evidence="2" id="KW-0805">Transcription regulation</keyword>
<dbReference type="Gene3D" id="1.10.10.10">
    <property type="entry name" value="Winged helix-like DNA-binding domain superfamily/Winged helix DNA-binding domain"/>
    <property type="match status" value="1"/>
</dbReference>
<protein>
    <submittedName>
        <fullName evidence="8">Pur operon repressor</fullName>
    </submittedName>
</protein>
<dbReference type="InterPro" id="IPR050118">
    <property type="entry name" value="Pur/Pyrimidine_PRTase"/>
</dbReference>
<evidence type="ECO:0000313" key="8">
    <source>
        <dbReference type="EMBL" id="PMC17055.1"/>
    </source>
</evidence>
<dbReference type="InterPro" id="IPR000836">
    <property type="entry name" value="PRTase_dom"/>
</dbReference>
<dbReference type="InterPro" id="IPR029057">
    <property type="entry name" value="PRTase-like"/>
</dbReference>
<keyword evidence="3" id="KW-0238">DNA-binding</keyword>
<gene>
    <name evidence="8" type="ORF">CJ235_11575</name>
</gene>
<evidence type="ECO:0000256" key="4">
    <source>
        <dbReference type="ARBA" id="ARBA00023163"/>
    </source>
</evidence>
<evidence type="ECO:0000256" key="5">
    <source>
        <dbReference type="ARBA" id="ARBA00049656"/>
    </source>
</evidence>
<evidence type="ECO:0000256" key="1">
    <source>
        <dbReference type="ARBA" id="ARBA00011738"/>
    </source>
</evidence>
<dbReference type="Gene3D" id="3.40.50.2020">
    <property type="match status" value="1"/>
</dbReference>
<evidence type="ECO:0000313" key="9">
    <source>
        <dbReference type="Proteomes" id="UP000235748"/>
    </source>
</evidence>
<dbReference type="EMBL" id="PNGG01000009">
    <property type="protein sequence ID" value="PMC17055.1"/>
    <property type="molecule type" value="Genomic_DNA"/>
</dbReference>
<dbReference type="InterPro" id="IPR015265">
    <property type="entry name" value="PuR_N"/>
</dbReference>
<feature type="domain" description="Phosphoribosyltransferase" evidence="6">
    <location>
        <begin position="111"/>
        <end position="263"/>
    </location>
</feature>
<evidence type="ECO:0000259" key="7">
    <source>
        <dbReference type="Pfam" id="PF09182"/>
    </source>
</evidence>
<dbReference type="KEGG" id="spet:CEP67_09215"/>
<keyword evidence="4" id="KW-0804">Transcription</keyword>
<dbReference type="STRING" id="170573.GCA_001076995_00629"/>
<dbReference type="InterPro" id="IPR036388">
    <property type="entry name" value="WH-like_DNA-bd_sf"/>
</dbReference>
<dbReference type="CDD" id="cd06223">
    <property type="entry name" value="PRTases_typeI"/>
    <property type="match status" value="1"/>
</dbReference>
<dbReference type="InterPro" id="IPR010078">
    <property type="entry name" value="PurR_Bsub"/>
</dbReference>